<dbReference type="SMART" id="SM00454">
    <property type="entry name" value="SAM"/>
    <property type="match status" value="2"/>
</dbReference>
<dbReference type="InterPro" id="IPR013761">
    <property type="entry name" value="SAM/pointed_sf"/>
</dbReference>
<feature type="domain" description="SH3" evidence="8">
    <location>
        <begin position="785"/>
        <end position="846"/>
    </location>
</feature>
<dbReference type="SUPFAM" id="SSF50044">
    <property type="entry name" value="SH3-domain"/>
    <property type="match status" value="1"/>
</dbReference>
<dbReference type="InterPro" id="IPR001660">
    <property type="entry name" value="SAM"/>
</dbReference>
<dbReference type="SUPFAM" id="SSF47769">
    <property type="entry name" value="SAM/Pointed domain"/>
    <property type="match status" value="2"/>
</dbReference>
<dbReference type="Pfam" id="PF00536">
    <property type="entry name" value="SAM_1"/>
    <property type="match status" value="2"/>
</dbReference>
<dbReference type="GeneID" id="112455352"/>
<dbReference type="PROSITE" id="PS50002">
    <property type="entry name" value="SH3"/>
    <property type="match status" value="1"/>
</dbReference>
<feature type="region of interest" description="Disordered" evidence="7">
    <location>
        <begin position="83"/>
        <end position="122"/>
    </location>
</feature>
<dbReference type="InterPro" id="IPR051725">
    <property type="entry name" value="SAM-SH3_domain_protein"/>
</dbReference>
<proteinExistence type="predicted"/>
<feature type="region of interest" description="Disordered" evidence="7">
    <location>
        <begin position="527"/>
        <end position="701"/>
    </location>
</feature>
<dbReference type="PANTHER" id="PTHR12301">
    <property type="entry name" value="SAM-DOMAIN, SH3 AND NUCLEAR LOCALIZATION SIGNALS PROTEIN RELATED"/>
    <property type="match status" value="1"/>
</dbReference>
<dbReference type="GO" id="GO:0005737">
    <property type="term" value="C:cytoplasm"/>
    <property type="evidence" value="ECO:0007669"/>
    <property type="project" value="UniProtKB-SubCell"/>
</dbReference>
<evidence type="ECO:0000256" key="4">
    <source>
        <dbReference type="ARBA" id="ARBA00065890"/>
    </source>
</evidence>
<feature type="compositionally biased region" description="Low complexity" evidence="7">
    <location>
        <begin position="742"/>
        <end position="756"/>
    </location>
</feature>
<evidence type="ECO:0000313" key="10">
    <source>
        <dbReference type="Proteomes" id="UP000504618"/>
    </source>
</evidence>
<gene>
    <name evidence="11" type="primary">LOC112455352</name>
</gene>
<dbReference type="InterPro" id="IPR036028">
    <property type="entry name" value="SH3-like_dom_sf"/>
</dbReference>
<dbReference type="Proteomes" id="UP000504618">
    <property type="component" value="Unplaced"/>
</dbReference>
<reference evidence="11" key="1">
    <citation type="submission" date="2025-08" db="UniProtKB">
        <authorList>
            <consortium name="RefSeq"/>
        </authorList>
    </citation>
    <scope>IDENTIFICATION</scope>
    <source>
        <tissue evidence="11">Whole body</tissue>
    </source>
</reference>
<dbReference type="PROSITE" id="PS50105">
    <property type="entry name" value="SAM_DOMAIN"/>
    <property type="match status" value="2"/>
</dbReference>
<dbReference type="AlphaFoldDB" id="A0A6J1PUH5"/>
<evidence type="ECO:0000256" key="6">
    <source>
        <dbReference type="PROSITE-ProRule" id="PRU00192"/>
    </source>
</evidence>
<keyword evidence="3" id="KW-0963">Cytoplasm</keyword>
<dbReference type="RefSeq" id="XP_024872978.1">
    <property type="nucleotide sequence ID" value="XM_025017210.1"/>
</dbReference>
<evidence type="ECO:0000256" key="5">
    <source>
        <dbReference type="ARBA" id="ARBA00073398"/>
    </source>
</evidence>
<feature type="compositionally biased region" description="Basic and acidic residues" evidence="7">
    <location>
        <begin position="96"/>
        <end position="107"/>
    </location>
</feature>
<organism evidence="10 11">
    <name type="scientific">Temnothorax curvispinosus</name>
    <dbReference type="NCBI Taxonomy" id="300111"/>
    <lineage>
        <taxon>Eukaryota</taxon>
        <taxon>Metazoa</taxon>
        <taxon>Ecdysozoa</taxon>
        <taxon>Arthropoda</taxon>
        <taxon>Hexapoda</taxon>
        <taxon>Insecta</taxon>
        <taxon>Pterygota</taxon>
        <taxon>Neoptera</taxon>
        <taxon>Endopterygota</taxon>
        <taxon>Hymenoptera</taxon>
        <taxon>Apocrita</taxon>
        <taxon>Aculeata</taxon>
        <taxon>Formicoidea</taxon>
        <taxon>Formicidae</taxon>
        <taxon>Myrmicinae</taxon>
        <taxon>Temnothorax</taxon>
    </lineage>
</organism>
<feature type="domain" description="SAM" evidence="9">
    <location>
        <begin position="3"/>
        <end position="67"/>
    </location>
</feature>
<accession>A0A6J1PUH5</accession>
<feature type="compositionally biased region" description="Low complexity" evidence="7">
    <location>
        <begin position="1122"/>
        <end position="1132"/>
    </location>
</feature>
<feature type="compositionally biased region" description="Basic residues" evidence="7">
    <location>
        <begin position="609"/>
        <end position="625"/>
    </location>
</feature>
<feature type="compositionally biased region" description="Polar residues" evidence="7">
    <location>
        <begin position="584"/>
        <end position="593"/>
    </location>
</feature>
<name>A0A6J1PUH5_9HYME</name>
<feature type="compositionally biased region" description="Low complexity" evidence="7">
    <location>
        <begin position="635"/>
        <end position="650"/>
    </location>
</feature>
<feature type="compositionally biased region" description="Polar residues" evidence="7">
    <location>
        <begin position="1010"/>
        <end position="1019"/>
    </location>
</feature>
<dbReference type="Pfam" id="PF07653">
    <property type="entry name" value="SH3_2"/>
    <property type="match status" value="1"/>
</dbReference>
<evidence type="ECO:0000256" key="3">
    <source>
        <dbReference type="ARBA" id="ARBA00022490"/>
    </source>
</evidence>
<feature type="region of interest" description="Disordered" evidence="7">
    <location>
        <begin position="979"/>
        <end position="1049"/>
    </location>
</feature>
<protein>
    <recommendedName>
        <fullName evidence="5">Sterile alpha motif domain-containing protein 5</fullName>
    </recommendedName>
</protein>
<dbReference type="Gene3D" id="2.30.30.40">
    <property type="entry name" value="SH3 Domains"/>
    <property type="match status" value="1"/>
</dbReference>
<feature type="region of interest" description="Disordered" evidence="7">
    <location>
        <begin position="320"/>
        <end position="352"/>
    </location>
</feature>
<dbReference type="PANTHER" id="PTHR12301:SF8">
    <property type="entry name" value="STERILE ALPHA MOTIF DOMAIN-CONTAINING PROTEIN 5"/>
    <property type="match status" value="1"/>
</dbReference>
<evidence type="ECO:0000259" key="9">
    <source>
        <dbReference type="PROSITE" id="PS50105"/>
    </source>
</evidence>
<dbReference type="FunFam" id="1.10.150.50:FF:000055">
    <property type="entry name" value="Sterile alpha motif domain containing 5"/>
    <property type="match status" value="1"/>
</dbReference>
<feature type="region of interest" description="Disordered" evidence="7">
    <location>
        <begin position="727"/>
        <end position="760"/>
    </location>
</feature>
<feature type="domain" description="SAM" evidence="9">
    <location>
        <begin position="865"/>
        <end position="929"/>
    </location>
</feature>
<keyword evidence="2 6" id="KW-0728">SH3 domain</keyword>
<evidence type="ECO:0000256" key="2">
    <source>
        <dbReference type="ARBA" id="ARBA00022443"/>
    </source>
</evidence>
<evidence type="ECO:0000256" key="1">
    <source>
        <dbReference type="ARBA" id="ARBA00004496"/>
    </source>
</evidence>
<feature type="compositionally biased region" description="Low complexity" evidence="7">
    <location>
        <begin position="983"/>
        <end position="997"/>
    </location>
</feature>
<keyword evidence="10" id="KW-1185">Reference proteome</keyword>
<evidence type="ECO:0000256" key="7">
    <source>
        <dbReference type="SAM" id="MobiDB-lite"/>
    </source>
</evidence>
<dbReference type="Pfam" id="PF26285">
    <property type="entry name" value="SASH1_Homeodomain"/>
    <property type="match status" value="1"/>
</dbReference>
<comment type="subcellular location">
    <subcellularLocation>
        <location evidence="1">Cytoplasm</location>
    </subcellularLocation>
</comment>
<dbReference type="InterPro" id="IPR058666">
    <property type="entry name" value="SASH1/NUB1_homeodomain"/>
</dbReference>
<dbReference type="Gene3D" id="1.10.150.50">
    <property type="entry name" value="Transcription Factor, Ets-1"/>
    <property type="match status" value="2"/>
</dbReference>
<dbReference type="InterPro" id="IPR001452">
    <property type="entry name" value="SH3_domain"/>
</dbReference>
<feature type="compositionally biased region" description="Low complexity" evidence="7">
    <location>
        <begin position="572"/>
        <end position="583"/>
    </location>
</feature>
<sequence>MTMASNIVVEWLRSLHLGQYSESFIDNGYDDLEICKQIGDPDLDAIGVFNQKHRARLLQSVKTLREEGAASVYFTLEETTNDNSCDNISSKSSRTSSDRPPSDKEAQRASPTASSSSGGQELTKFADEYEEGKAELVRIPRMQLRMLLQEKLRHDGIRLACQPYTTPEGERGYLEGLASRYADLFRTHYGDVLEPLEELRRRETNSSARIPNTQLTTSHSQPIYVPGKYSPSSCLSDKEEDEIYGFGYGVFSRQMLQHRQQKLALATQNTTTAVTPGGPQATYQSCLSPRSAFFYEFPPNEQGQNTSKKKTTFSRLLRGLKTHRKEKQGQQAQGSPRHGRARMGVPQRVDTPDSVLQSGLGLGPDMGHTILRSMVDPRDYDRLRYLQMNGGQPNSFEETIHRLKVQEALRKKERFHKEHEEILRDIRQGLMQLGRDGRGQLPGDDTYMYDEDARCGGAGGLGPGPGGHWYDEPPYESDPEDFLMGASGGPVPTATIQNGRVCFTLNMRPENRGEGVISLRTAGDISLPRDRSRKGATSTMRGLIVPQGHNNPPTIIPLTHSRASRESGDYASSDVQSVSSRLSTVSVDTSRSDQPPVGGRHPDRPEHHHEHRHNHRHHHEHHHSVSPRPNQRHPAATSTTVTNTVTDATSPQSNAQRRPVPRYSRSSGEEGLSPSQSSDYEDQEELESQHSAAVHTSEASALLEGDARAGIAGRARNLRHDVQRKISRLRQDRASSEAFPCSASSVESLPSGSGSSTQALVRAGSNHSSISCEDRDAVSPTSIGPVLCRARALVDYTPSPYDKDALKFKKGDVIDVVQMNKSGLWKGVVHNRIGHFKFINVEILNDRVPRRGEPERGKWGQRYRQKPGSVQELLQRMNLQEHIPVFVLNGYEDLELFRELEAADLDYLRIHQPEHRAKILTAVQLLHDLQSGSEGDLASSSEGDEVSRLVLTSGQTSGHCSPFNRRQFPRDSGCYDAHKNTTSRRTISPETTTTSTKLSRENNLDGATAATKNTNSTVATDGGLPDPKDDFHPNIPISGSVASQKEGQFEKSPLLRGGNVRYIAKRGNFGDTVVIEDACESSQKLGGMVKYMVGGTSDLGLEGTGNVTGLSQRGCLSEKSSDSGVSSSSISSAPPPRDKILATASAASDSPTKNFGSFSRASPTSQGGNKSQNNDGSYQ</sequence>
<dbReference type="CDD" id="cd09527">
    <property type="entry name" value="SAM_Samd5"/>
    <property type="match status" value="1"/>
</dbReference>
<comment type="subunit">
    <text evidence="4">Interacts promiscuously (via SAM domain) with EPHA5, EPHA6, EPHA7, EPHA8, EPHB1, EPHB2, EPHB3 and EPHB4 (via SAM domain) (in vitro).</text>
</comment>
<dbReference type="SMART" id="SM00326">
    <property type="entry name" value="SH3"/>
    <property type="match status" value="1"/>
</dbReference>
<evidence type="ECO:0000313" key="11">
    <source>
        <dbReference type="RefSeq" id="XP_024872978.1"/>
    </source>
</evidence>
<feature type="region of interest" description="Disordered" evidence="7">
    <location>
        <begin position="1112"/>
        <end position="1179"/>
    </location>
</feature>
<dbReference type="OrthoDB" id="10047268at2759"/>
<feature type="compositionally biased region" description="Polar residues" evidence="7">
    <location>
        <begin position="109"/>
        <end position="120"/>
    </location>
</feature>
<evidence type="ECO:0000259" key="8">
    <source>
        <dbReference type="PROSITE" id="PS50002"/>
    </source>
</evidence>
<feature type="compositionally biased region" description="Polar residues" evidence="7">
    <location>
        <begin position="1145"/>
        <end position="1179"/>
    </location>
</feature>